<feature type="domain" description="Strictosidine synthase conserved region" evidence="5">
    <location>
        <begin position="92"/>
        <end position="124"/>
    </location>
</feature>
<keyword evidence="7" id="KW-1185">Reference proteome</keyword>
<keyword evidence="4" id="KW-0325">Glycoprotein</keyword>
<dbReference type="PANTHER" id="PTHR10426:SF106">
    <property type="entry name" value="PROTEIN STRICTOSIDINE SYNTHASE-LIKE 3"/>
    <property type="match status" value="1"/>
</dbReference>
<evidence type="ECO:0000256" key="1">
    <source>
        <dbReference type="ARBA" id="ARBA00004116"/>
    </source>
</evidence>
<dbReference type="EMBL" id="JAUJYO010000017">
    <property type="protein sequence ID" value="KAK1292295.1"/>
    <property type="molecule type" value="Genomic_DNA"/>
</dbReference>
<name>A0AAV9CTR2_ACOCL</name>
<evidence type="ECO:0000256" key="4">
    <source>
        <dbReference type="ARBA" id="ARBA00023180"/>
    </source>
</evidence>
<dbReference type="AlphaFoldDB" id="A0AAV9CTR2"/>
<comment type="subcellular location">
    <subcellularLocation>
        <location evidence="1">Vacuole</location>
    </subcellularLocation>
</comment>
<keyword evidence="3" id="KW-0926">Vacuole</keyword>
<reference evidence="6" key="2">
    <citation type="submission" date="2023-06" db="EMBL/GenBank/DDBJ databases">
        <authorList>
            <person name="Ma L."/>
            <person name="Liu K.-W."/>
            <person name="Li Z."/>
            <person name="Hsiao Y.-Y."/>
            <person name="Qi Y."/>
            <person name="Fu T."/>
            <person name="Tang G."/>
            <person name="Zhang D."/>
            <person name="Sun W.-H."/>
            <person name="Liu D.-K."/>
            <person name="Li Y."/>
            <person name="Chen G.-Z."/>
            <person name="Liu X.-D."/>
            <person name="Liao X.-Y."/>
            <person name="Jiang Y.-T."/>
            <person name="Yu X."/>
            <person name="Hao Y."/>
            <person name="Huang J."/>
            <person name="Zhao X.-W."/>
            <person name="Ke S."/>
            <person name="Chen Y.-Y."/>
            <person name="Wu W.-L."/>
            <person name="Hsu J.-L."/>
            <person name="Lin Y.-F."/>
            <person name="Huang M.-D."/>
            <person name="Li C.-Y."/>
            <person name="Huang L."/>
            <person name="Wang Z.-W."/>
            <person name="Zhao X."/>
            <person name="Zhong W.-Y."/>
            <person name="Peng D.-H."/>
            <person name="Ahmad S."/>
            <person name="Lan S."/>
            <person name="Zhang J.-S."/>
            <person name="Tsai W.-C."/>
            <person name="Van De Peer Y."/>
            <person name="Liu Z.-J."/>
        </authorList>
    </citation>
    <scope>NUCLEOTIDE SEQUENCE</scope>
    <source>
        <strain evidence="6">CP</strain>
        <tissue evidence="6">Leaves</tissue>
    </source>
</reference>
<dbReference type="GO" id="GO:0012505">
    <property type="term" value="C:endomembrane system"/>
    <property type="evidence" value="ECO:0007669"/>
    <property type="project" value="TreeGrafter"/>
</dbReference>
<dbReference type="GO" id="GO:0016787">
    <property type="term" value="F:hydrolase activity"/>
    <property type="evidence" value="ECO:0007669"/>
    <property type="project" value="TreeGrafter"/>
</dbReference>
<dbReference type="Pfam" id="PF03088">
    <property type="entry name" value="Str_synth"/>
    <property type="match status" value="1"/>
</dbReference>
<evidence type="ECO:0000256" key="2">
    <source>
        <dbReference type="ARBA" id="ARBA00009191"/>
    </source>
</evidence>
<reference evidence="6" key="1">
    <citation type="journal article" date="2023" name="Nat. Commun.">
        <title>Diploid and tetraploid genomes of Acorus and the evolution of monocots.</title>
        <authorList>
            <person name="Ma L."/>
            <person name="Liu K.W."/>
            <person name="Li Z."/>
            <person name="Hsiao Y.Y."/>
            <person name="Qi Y."/>
            <person name="Fu T."/>
            <person name="Tang G.D."/>
            <person name="Zhang D."/>
            <person name="Sun W.H."/>
            <person name="Liu D.K."/>
            <person name="Li Y."/>
            <person name="Chen G.Z."/>
            <person name="Liu X.D."/>
            <person name="Liao X.Y."/>
            <person name="Jiang Y.T."/>
            <person name="Yu X."/>
            <person name="Hao Y."/>
            <person name="Huang J."/>
            <person name="Zhao X.W."/>
            <person name="Ke S."/>
            <person name="Chen Y.Y."/>
            <person name="Wu W.L."/>
            <person name="Hsu J.L."/>
            <person name="Lin Y.F."/>
            <person name="Huang M.D."/>
            <person name="Li C.Y."/>
            <person name="Huang L."/>
            <person name="Wang Z.W."/>
            <person name="Zhao X."/>
            <person name="Zhong W.Y."/>
            <person name="Peng D.H."/>
            <person name="Ahmad S."/>
            <person name="Lan S."/>
            <person name="Zhang J.S."/>
            <person name="Tsai W.C."/>
            <person name="Van de Peer Y."/>
            <person name="Liu Z.J."/>
        </authorList>
    </citation>
    <scope>NUCLEOTIDE SEQUENCE</scope>
    <source>
        <strain evidence="6">CP</strain>
    </source>
</reference>
<evidence type="ECO:0000313" key="7">
    <source>
        <dbReference type="Proteomes" id="UP001180020"/>
    </source>
</evidence>
<organism evidence="6 7">
    <name type="scientific">Acorus calamus</name>
    <name type="common">Sweet flag</name>
    <dbReference type="NCBI Taxonomy" id="4465"/>
    <lineage>
        <taxon>Eukaryota</taxon>
        <taxon>Viridiplantae</taxon>
        <taxon>Streptophyta</taxon>
        <taxon>Embryophyta</taxon>
        <taxon>Tracheophyta</taxon>
        <taxon>Spermatophyta</taxon>
        <taxon>Magnoliopsida</taxon>
        <taxon>Liliopsida</taxon>
        <taxon>Acoraceae</taxon>
        <taxon>Acorus</taxon>
    </lineage>
</organism>
<dbReference type="Gene3D" id="2.120.10.30">
    <property type="entry name" value="TolB, C-terminal domain"/>
    <property type="match status" value="1"/>
</dbReference>
<dbReference type="InterPro" id="IPR018119">
    <property type="entry name" value="Strictosidine_synth_cons-reg"/>
</dbReference>
<accession>A0AAV9CTR2</accession>
<comment type="caution">
    <text evidence="6">The sequence shown here is derived from an EMBL/GenBank/DDBJ whole genome shotgun (WGS) entry which is preliminary data.</text>
</comment>
<comment type="similarity">
    <text evidence="2">Belongs to the strictosidine synthase family.</text>
</comment>
<proteinExistence type="inferred from homology"/>
<dbReference type="PANTHER" id="PTHR10426">
    <property type="entry name" value="STRICTOSIDINE SYNTHASE-RELATED"/>
    <property type="match status" value="1"/>
</dbReference>
<dbReference type="GO" id="GO:0005773">
    <property type="term" value="C:vacuole"/>
    <property type="evidence" value="ECO:0007669"/>
    <property type="project" value="UniProtKB-SubCell"/>
</dbReference>
<evidence type="ECO:0000259" key="5">
    <source>
        <dbReference type="Pfam" id="PF03088"/>
    </source>
</evidence>
<dbReference type="InterPro" id="IPR011042">
    <property type="entry name" value="6-blade_b-propeller_TolB-like"/>
</dbReference>
<gene>
    <name evidence="6" type="ORF">QJS10_CPB17g00484</name>
</gene>
<protein>
    <recommendedName>
        <fullName evidence="5">Strictosidine synthase conserved region domain-containing protein</fullName>
    </recommendedName>
</protein>
<evidence type="ECO:0000256" key="3">
    <source>
        <dbReference type="ARBA" id="ARBA00022554"/>
    </source>
</evidence>
<evidence type="ECO:0000313" key="6">
    <source>
        <dbReference type="EMBL" id="KAK1292295.1"/>
    </source>
</evidence>
<dbReference type="Proteomes" id="UP001180020">
    <property type="component" value="Unassembled WGS sequence"/>
</dbReference>
<dbReference type="SUPFAM" id="SSF63829">
    <property type="entry name" value="Calcium-dependent phosphotriesterase"/>
    <property type="match status" value="1"/>
</dbReference>
<sequence>MFVLHLINEHYIVNIALLSFLIISRRSKKCQGTDYLEQESLCGRPLGLQFCAATGDLYIADAYYGLLVVGPEGGLATQLATAADGQPFFLTNAVDVDQETGEVYFTDSSNQFHRNESQFGVLFGVIDGMYTGVSWEEIWK</sequence>